<dbReference type="InterPro" id="IPR050833">
    <property type="entry name" value="Poly_Biosynth_Transport"/>
</dbReference>
<gene>
    <name evidence="8" type="primary">wzx</name>
</gene>
<keyword evidence="2" id="KW-1003">Cell membrane</keyword>
<dbReference type="PANTHER" id="PTHR30250">
    <property type="entry name" value="PST FAMILY PREDICTED COLANIC ACID TRANSPORTER"/>
    <property type="match status" value="1"/>
</dbReference>
<accession>A0A0P0YR16</accession>
<evidence type="ECO:0000256" key="4">
    <source>
        <dbReference type="ARBA" id="ARBA00022989"/>
    </source>
</evidence>
<feature type="transmembrane region" description="Helical" evidence="7">
    <location>
        <begin position="362"/>
        <end position="384"/>
    </location>
</feature>
<keyword evidence="4 7" id="KW-1133">Transmembrane helix</keyword>
<organism evidence="8">
    <name type="scientific">Klebsiella sp. 7824</name>
    <dbReference type="NCBI Taxonomy" id="1497807"/>
    <lineage>
        <taxon>Bacteria</taxon>
        <taxon>Pseudomonadati</taxon>
        <taxon>Pseudomonadota</taxon>
        <taxon>Gammaproteobacteria</taxon>
        <taxon>Enterobacterales</taxon>
        <taxon>Enterobacteriaceae</taxon>
        <taxon>Klebsiella/Raoultella group</taxon>
        <taxon>Klebsiella</taxon>
    </lineage>
</organism>
<feature type="transmembrane region" description="Helical" evidence="7">
    <location>
        <begin position="102"/>
        <end position="123"/>
    </location>
</feature>
<sequence length="388" mass="43665">MKKDLKSITQVLSVGFSNVLLTFFQAILLTRLLTIEDRGHVQLFIVSTTIFSSFFISGAGNTIAYCVRDGKKKGYVAILATLSLFLLIGLVVKFLLSNQTYQLLFFITQVVMLCVMQLTIELLKIQGSLKYYKLFSFLSPFFFFVITTIVFMTHKLVSSDYAILMVILSNTLSSIMGVYFIYKVMNENNANDDIPRLVFIKYYIKQYAMQVFGIVTNNMDKYLIGNFTGISALGLYSTAAAFNTLPLKFYNVLSDYLFSGYVNKKNNEKIVLQVAIFGGVIGCLCAFAFSELLIKIAFGERYLSSHVYLPYIIINMVISGIAWVLTQKALISGSQVLIIIRQLIGLIAFAAIFFFLQPYGLWGAIIALMTGSIIRLIISILFFIKIKI</sequence>
<name>A0A0P0YR16_9ENTR</name>
<reference evidence="8" key="2">
    <citation type="journal article" date="2015" name="Sci. Rep.">
        <title>Genetic analysis of capsular polysaccharide synthesis gene clusters in 79 capsular types of Klebsiella spp.</title>
        <authorList>
            <person name="Pan Y.J."/>
            <person name="Lin T.L."/>
            <person name="Chen C.T."/>
            <person name="Chen Y.Y."/>
            <person name="Hsieh P.F."/>
            <person name="Hsu C.R."/>
            <person name="Wu M.C."/>
            <person name="Wang J.T."/>
        </authorList>
    </citation>
    <scope>NUCLEOTIDE SEQUENCE</scope>
    <source>
        <strain evidence="8">7824</strain>
    </source>
</reference>
<feature type="transmembrane region" description="Helical" evidence="7">
    <location>
        <begin position="338"/>
        <end position="356"/>
    </location>
</feature>
<feature type="transmembrane region" description="Helical" evidence="7">
    <location>
        <begin position="309"/>
        <end position="326"/>
    </location>
</feature>
<evidence type="ECO:0000256" key="2">
    <source>
        <dbReference type="ARBA" id="ARBA00022475"/>
    </source>
</evidence>
<protein>
    <recommendedName>
        <fullName evidence="6">Putative O-antigen transporter</fullName>
    </recommendedName>
</protein>
<evidence type="ECO:0000256" key="7">
    <source>
        <dbReference type="SAM" id="Phobius"/>
    </source>
</evidence>
<feature type="transmembrane region" description="Helical" evidence="7">
    <location>
        <begin position="135"/>
        <end position="155"/>
    </location>
</feature>
<keyword evidence="5 7" id="KW-0472">Membrane</keyword>
<keyword evidence="3 7" id="KW-0812">Transmembrane</keyword>
<evidence type="ECO:0000256" key="5">
    <source>
        <dbReference type="ARBA" id="ARBA00023136"/>
    </source>
</evidence>
<feature type="transmembrane region" description="Helical" evidence="7">
    <location>
        <begin position="12"/>
        <end position="35"/>
    </location>
</feature>
<dbReference type="EMBL" id="AB924568">
    <property type="protein sequence ID" value="BAT23554.1"/>
    <property type="molecule type" value="Genomic_DNA"/>
</dbReference>
<dbReference type="PANTHER" id="PTHR30250:SF11">
    <property type="entry name" value="O-ANTIGEN TRANSPORTER-RELATED"/>
    <property type="match status" value="1"/>
</dbReference>
<evidence type="ECO:0000256" key="3">
    <source>
        <dbReference type="ARBA" id="ARBA00022692"/>
    </source>
</evidence>
<evidence type="ECO:0000256" key="1">
    <source>
        <dbReference type="ARBA" id="ARBA00004651"/>
    </source>
</evidence>
<dbReference type="Pfam" id="PF13440">
    <property type="entry name" value="Polysacc_synt_3"/>
    <property type="match status" value="1"/>
</dbReference>
<comment type="subcellular location">
    <subcellularLocation>
        <location evidence="1">Cell membrane</location>
        <topology evidence="1">Multi-pass membrane protein</topology>
    </subcellularLocation>
</comment>
<proteinExistence type="predicted"/>
<evidence type="ECO:0000256" key="6">
    <source>
        <dbReference type="ARBA" id="ARBA00049738"/>
    </source>
</evidence>
<dbReference type="AlphaFoldDB" id="A0A0P0YR16"/>
<reference evidence="8" key="1">
    <citation type="submission" date="2014-04" db="EMBL/GenBank/DDBJ databases">
        <authorList>
            <person name="Harrison E."/>
        </authorList>
    </citation>
    <scope>NUCLEOTIDE SEQUENCE</scope>
    <source>
        <strain evidence="8">7824</strain>
    </source>
</reference>
<feature type="transmembrane region" description="Helical" evidence="7">
    <location>
        <begin position="161"/>
        <end position="182"/>
    </location>
</feature>
<feature type="transmembrane region" description="Helical" evidence="7">
    <location>
        <begin position="270"/>
        <end position="289"/>
    </location>
</feature>
<dbReference type="GO" id="GO:0005886">
    <property type="term" value="C:plasma membrane"/>
    <property type="evidence" value="ECO:0007669"/>
    <property type="project" value="UniProtKB-SubCell"/>
</dbReference>
<evidence type="ECO:0000313" key="8">
    <source>
        <dbReference type="EMBL" id="BAT23554.1"/>
    </source>
</evidence>
<feature type="transmembrane region" description="Helical" evidence="7">
    <location>
        <begin position="74"/>
        <end position="96"/>
    </location>
</feature>
<feature type="transmembrane region" description="Helical" evidence="7">
    <location>
        <begin position="41"/>
        <end position="67"/>
    </location>
</feature>